<dbReference type="EMBL" id="JAGFBS010000024">
    <property type="protein sequence ID" value="KAG6372908.1"/>
    <property type="molecule type" value="Genomic_DNA"/>
</dbReference>
<sequence>MDMNMRIWYNSHALLTVSEAINKILFDLIGNKTKVELRWDPTMEHIIIKGEIQYKFKIGNQFFITTHPVAMFSVDVMVRHGTQVYKV</sequence>
<comment type="caution">
    <text evidence="1">The sequence shown here is derived from an EMBL/GenBank/DDBJ whole genome shotgun (WGS) entry which is preliminary data.</text>
</comment>
<keyword evidence="2" id="KW-1185">Reference proteome</keyword>
<protein>
    <submittedName>
        <fullName evidence="1">Uncharacterized protein</fullName>
    </submittedName>
</protein>
<dbReference type="Proteomes" id="UP000683000">
    <property type="component" value="Unassembled WGS sequence"/>
</dbReference>
<dbReference type="OrthoDB" id="3260094at2759"/>
<evidence type="ECO:0000313" key="2">
    <source>
        <dbReference type="Proteomes" id="UP000683000"/>
    </source>
</evidence>
<gene>
    <name evidence="1" type="ORF">JVT61DRAFT_6917</name>
</gene>
<dbReference type="AlphaFoldDB" id="A0A8I3A5Y3"/>
<organism evidence="1 2">
    <name type="scientific">Boletus reticuloceps</name>
    <dbReference type="NCBI Taxonomy" id="495285"/>
    <lineage>
        <taxon>Eukaryota</taxon>
        <taxon>Fungi</taxon>
        <taxon>Dikarya</taxon>
        <taxon>Basidiomycota</taxon>
        <taxon>Agaricomycotina</taxon>
        <taxon>Agaricomycetes</taxon>
        <taxon>Agaricomycetidae</taxon>
        <taxon>Boletales</taxon>
        <taxon>Boletineae</taxon>
        <taxon>Boletaceae</taxon>
        <taxon>Boletoideae</taxon>
        <taxon>Boletus</taxon>
    </lineage>
</organism>
<proteinExistence type="predicted"/>
<accession>A0A8I3A5Y3</accession>
<name>A0A8I3A5Y3_9AGAM</name>
<evidence type="ECO:0000313" key="1">
    <source>
        <dbReference type="EMBL" id="KAG6372908.1"/>
    </source>
</evidence>
<reference evidence="1" key="1">
    <citation type="submission" date="2021-03" db="EMBL/GenBank/DDBJ databases">
        <title>Evolutionary innovations through gain and loss of genes in the ectomycorrhizal Boletales.</title>
        <authorList>
            <person name="Wu G."/>
            <person name="Miyauchi S."/>
            <person name="Morin E."/>
            <person name="Yang Z.-L."/>
            <person name="Xu J."/>
            <person name="Martin F.M."/>
        </authorList>
    </citation>
    <scope>NUCLEOTIDE SEQUENCE</scope>
    <source>
        <strain evidence="1">BR01</strain>
    </source>
</reference>